<dbReference type="Proteomes" id="UP000243547">
    <property type="component" value="Unassembled WGS sequence"/>
</dbReference>
<accession>A0A1M6LHB1</accession>
<dbReference type="STRING" id="1120989.SAMN02745227_00509"/>
<feature type="coiled-coil region" evidence="1">
    <location>
        <begin position="59"/>
        <end position="86"/>
    </location>
</feature>
<dbReference type="PANTHER" id="PTHR35792:SF2">
    <property type="entry name" value="GENERAL STRESS PROTEIN"/>
    <property type="match status" value="1"/>
</dbReference>
<feature type="transmembrane region" description="Helical" evidence="2">
    <location>
        <begin position="28"/>
        <end position="47"/>
    </location>
</feature>
<dbReference type="InterPro" id="IPR052928">
    <property type="entry name" value="Desiccation-related_membrane"/>
</dbReference>
<gene>
    <name evidence="3" type="ORF">SAMN02745227_00509</name>
</gene>
<sequence>MLRQIIEKRQREREEQLKKQKIETAKKVAVTAGVSTAIGAVLGILFAPKSGKETRKDIADKTKEVAETVKEKVVEAKDKAAEVVEKVKNKGQKEVELEVNDEQNLNM</sequence>
<organism evidence="3 4">
    <name type="scientific">Anaerobranca californiensis DSM 14826</name>
    <dbReference type="NCBI Taxonomy" id="1120989"/>
    <lineage>
        <taxon>Bacteria</taxon>
        <taxon>Bacillati</taxon>
        <taxon>Bacillota</taxon>
        <taxon>Clostridia</taxon>
        <taxon>Eubacteriales</taxon>
        <taxon>Proteinivoracaceae</taxon>
        <taxon>Anaerobranca</taxon>
    </lineage>
</organism>
<evidence type="ECO:0000313" key="4">
    <source>
        <dbReference type="Proteomes" id="UP000243547"/>
    </source>
</evidence>
<name>A0A1M6LHB1_9FIRM</name>
<keyword evidence="4" id="KW-1185">Reference proteome</keyword>
<evidence type="ECO:0000256" key="1">
    <source>
        <dbReference type="SAM" id="Coils"/>
    </source>
</evidence>
<protein>
    <submittedName>
        <fullName evidence="3">YtxH-like protein</fullName>
    </submittedName>
</protein>
<dbReference type="PANTHER" id="PTHR35792">
    <property type="entry name" value="GENERAL STRESS PROTEIN"/>
    <property type="match status" value="1"/>
</dbReference>
<keyword evidence="2" id="KW-0472">Membrane</keyword>
<reference evidence="4" key="1">
    <citation type="submission" date="2016-11" db="EMBL/GenBank/DDBJ databases">
        <authorList>
            <person name="Varghese N."/>
            <person name="Submissions S."/>
        </authorList>
    </citation>
    <scope>NUCLEOTIDE SEQUENCE [LARGE SCALE GENOMIC DNA]</scope>
    <source>
        <strain evidence="4">DSM 14826</strain>
    </source>
</reference>
<dbReference type="EMBL" id="FRAI01000005">
    <property type="protein sequence ID" value="SHJ70569.1"/>
    <property type="molecule type" value="Genomic_DNA"/>
</dbReference>
<dbReference type="Pfam" id="PF12732">
    <property type="entry name" value="YtxH"/>
    <property type="match status" value="1"/>
</dbReference>
<keyword evidence="2" id="KW-0812">Transmembrane</keyword>
<dbReference type="OrthoDB" id="308333at2"/>
<evidence type="ECO:0000256" key="2">
    <source>
        <dbReference type="SAM" id="Phobius"/>
    </source>
</evidence>
<dbReference type="AlphaFoldDB" id="A0A1M6LHB1"/>
<dbReference type="InterPro" id="IPR024623">
    <property type="entry name" value="YtxH"/>
</dbReference>
<evidence type="ECO:0000313" key="3">
    <source>
        <dbReference type="EMBL" id="SHJ70569.1"/>
    </source>
</evidence>
<dbReference type="RefSeq" id="WP_072906018.1">
    <property type="nucleotide sequence ID" value="NZ_FRAI01000005.1"/>
</dbReference>
<keyword evidence="2" id="KW-1133">Transmembrane helix</keyword>
<keyword evidence="1" id="KW-0175">Coiled coil</keyword>
<proteinExistence type="predicted"/>